<dbReference type="EMBL" id="FUXK01000010">
    <property type="protein sequence ID" value="SJZ79628.1"/>
    <property type="molecule type" value="Genomic_DNA"/>
</dbReference>
<sequence>MKKIWSLWLCLLWVVGHAQNVAEGVTYCLPKTAIQVRLLVEKTVYTPGDLAAYGEKYLKLQQVAFEPTTTYRVVQAKMLPVGIADTAKQHTVLLDKKHSIIKVDRNPAGILLAINATGKEPAPPKPFVSAPKATPLNPRDFMNADILSAGSKGKMAALIASDIYEIRDSRNQLTRGEADFMPKDGEQLRLMMDNLNRQEQALLQEFKGTTVCDTAEVVLSFVPQPNVMRHTLCRFSDHAGILDANNVEGRPLIVHVQDLHQVATFQQPVDAKKSKEDIGVYVNLPGKIKLLLYDGNILLSQLETPAGQFGRTEAISSELFGKKFTTHIRYDAATGSAIQFDVEPLQ</sequence>
<evidence type="ECO:0008006" key="4">
    <source>
        <dbReference type="Google" id="ProtNLM"/>
    </source>
</evidence>
<evidence type="ECO:0000313" key="3">
    <source>
        <dbReference type="Proteomes" id="UP000190065"/>
    </source>
</evidence>
<feature type="signal peptide" evidence="1">
    <location>
        <begin position="1"/>
        <end position="18"/>
    </location>
</feature>
<feature type="chain" id="PRO_5010527912" description="DUF4831 domain-containing protein" evidence="1">
    <location>
        <begin position="19"/>
        <end position="346"/>
    </location>
</feature>
<keyword evidence="1" id="KW-0732">Signal</keyword>
<reference evidence="2 3" key="1">
    <citation type="submission" date="2017-02" db="EMBL/GenBank/DDBJ databases">
        <authorList>
            <person name="Peterson S.W."/>
        </authorList>
    </citation>
    <scope>NUCLEOTIDE SEQUENCE [LARGE SCALE GENOMIC DNA]</scope>
    <source>
        <strain evidence="2 3">ATCC 43324</strain>
    </source>
</reference>
<accession>A0A1T4NLF4</accession>
<gene>
    <name evidence="2" type="ORF">SAMN02745202_01106</name>
</gene>
<proteinExistence type="predicted"/>
<name>A0A1T4NLF4_9BACT</name>
<evidence type="ECO:0000313" key="2">
    <source>
        <dbReference type="EMBL" id="SJZ79628.1"/>
    </source>
</evidence>
<dbReference type="RefSeq" id="WP_025070627.1">
    <property type="nucleotide sequence ID" value="NZ_FUXK01000010.1"/>
</dbReference>
<dbReference type="InterPro" id="IPR032265">
    <property type="entry name" value="DUF4831"/>
</dbReference>
<dbReference type="STRING" id="28136.SAMN02745202_01106"/>
<dbReference type="AlphaFoldDB" id="A0A1T4NLF4"/>
<organism evidence="2 3">
    <name type="scientific">Segatella oulorum</name>
    <dbReference type="NCBI Taxonomy" id="28136"/>
    <lineage>
        <taxon>Bacteria</taxon>
        <taxon>Pseudomonadati</taxon>
        <taxon>Bacteroidota</taxon>
        <taxon>Bacteroidia</taxon>
        <taxon>Bacteroidales</taxon>
        <taxon>Prevotellaceae</taxon>
        <taxon>Segatella</taxon>
    </lineage>
</organism>
<dbReference type="Pfam" id="PF16115">
    <property type="entry name" value="DUF4831"/>
    <property type="match status" value="1"/>
</dbReference>
<dbReference type="eggNOG" id="ENOG502ZAG0">
    <property type="taxonomic scope" value="Bacteria"/>
</dbReference>
<protein>
    <recommendedName>
        <fullName evidence="4">DUF4831 domain-containing protein</fullName>
    </recommendedName>
</protein>
<dbReference type="Proteomes" id="UP000190065">
    <property type="component" value="Unassembled WGS sequence"/>
</dbReference>
<evidence type="ECO:0000256" key="1">
    <source>
        <dbReference type="SAM" id="SignalP"/>
    </source>
</evidence>